<dbReference type="SUPFAM" id="SSF53756">
    <property type="entry name" value="UDP-Glycosyltransferase/glycogen phosphorylase"/>
    <property type="match status" value="1"/>
</dbReference>
<organism evidence="4 5">
    <name type="scientific">Paenibacillus arenosi</name>
    <dbReference type="NCBI Taxonomy" id="2774142"/>
    <lineage>
        <taxon>Bacteria</taxon>
        <taxon>Bacillati</taxon>
        <taxon>Bacillota</taxon>
        <taxon>Bacilli</taxon>
        <taxon>Bacillales</taxon>
        <taxon>Paenibacillaceae</taxon>
        <taxon>Paenibacillus</taxon>
    </lineage>
</organism>
<accession>A0ABR9AWI9</accession>
<dbReference type="InterPro" id="IPR050426">
    <property type="entry name" value="Glycosyltransferase_28"/>
</dbReference>
<keyword evidence="2" id="KW-0808">Transferase</keyword>
<dbReference type="PANTHER" id="PTHR48050:SF13">
    <property type="entry name" value="STEROL 3-BETA-GLUCOSYLTRANSFERASE UGT80A2"/>
    <property type="match status" value="1"/>
</dbReference>
<evidence type="ECO:0000313" key="5">
    <source>
        <dbReference type="Proteomes" id="UP000634529"/>
    </source>
</evidence>
<dbReference type="Gene3D" id="3.40.50.2000">
    <property type="entry name" value="Glycogen Phosphorylase B"/>
    <property type="match status" value="2"/>
</dbReference>
<dbReference type="RefSeq" id="WP_192024886.1">
    <property type="nucleotide sequence ID" value="NZ_JACYTN010000004.1"/>
</dbReference>
<dbReference type="Proteomes" id="UP000634529">
    <property type="component" value="Unassembled WGS sequence"/>
</dbReference>
<evidence type="ECO:0000256" key="1">
    <source>
        <dbReference type="ARBA" id="ARBA00009995"/>
    </source>
</evidence>
<protein>
    <recommendedName>
        <fullName evidence="3">Erythromycin biosynthesis protein CIII-like C-terminal domain-containing protein</fullName>
    </recommendedName>
</protein>
<evidence type="ECO:0000256" key="2">
    <source>
        <dbReference type="ARBA" id="ARBA00022679"/>
    </source>
</evidence>
<evidence type="ECO:0000313" key="4">
    <source>
        <dbReference type="EMBL" id="MBD8498504.1"/>
    </source>
</evidence>
<dbReference type="CDD" id="cd03784">
    <property type="entry name" value="GT1_Gtf-like"/>
    <property type="match status" value="1"/>
</dbReference>
<dbReference type="InterPro" id="IPR010610">
    <property type="entry name" value="EryCIII-like_C"/>
</dbReference>
<name>A0ABR9AWI9_9BACL</name>
<feature type="domain" description="Erythromycin biosynthesis protein CIII-like C-terminal" evidence="3">
    <location>
        <begin position="264"/>
        <end position="387"/>
    </location>
</feature>
<comment type="caution">
    <text evidence="4">The sequence shown here is derived from an EMBL/GenBank/DDBJ whole genome shotgun (WGS) entry which is preliminary data.</text>
</comment>
<dbReference type="Pfam" id="PF06722">
    <property type="entry name" value="EryCIII-like_C"/>
    <property type="match status" value="1"/>
</dbReference>
<evidence type="ECO:0000259" key="3">
    <source>
        <dbReference type="Pfam" id="PF06722"/>
    </source>
</evidence>
<proteinExistence type="inferred from homology"/>
<comment type="similarity">
    <text evidence="1">Belongs to the UDP-glycosyltransferase family.</text>
</comment>
<sequence length="416" mass="47530">MSKLIYFGIDLHGHINVSLGLIRALIEKGEEVLYYSSNEFREKIEATGAQFRNYEDMGGFEMREGDRVDTFLLFSHYILDKSRSLVERFKDEVTAWKPDYIIHDAFAYWGKEFAQLLGIPGISAFATFAYIDEMADFDPNFFISNFIRPEEHSVYKKYKEADLYRRLVDMSSKTIASKYGLNNVNVINDILGSKEKLNIIYSSKSVYLFPDAFDDSYLFAGYSITPRTETVEFPFDQLDGRPLIYISFGTILNELEKLFLNCFEAFGQSDVQVVMSVGNRLRLDDITGIPDNFIVRNYVPQLDILKHASVFINHAGTNSVYESICFEVPQVAIPQAFDEFMGAEMVERAGIGVYIRNMAPTTDELREAVQQVLSDSTYKDRSTTIKASFKPLDYTINEIAAYVERERAASITIHSS</sequence>
<keyword evidence="5" id="KW-1185">Reference proteome</keyword>
<dbReference type="InterPro" id="IPR006326">
    <property type="entry name" value="UDPGT_MGT-like"/>
</dbReference>
<dbReference type="NCBIfam" id="TIGR01426">
    <property type="entry name" value="MGT"/>
    <property type="match status" value="1"/>
</dbReference>
<dbReference type="EMBL" id="JACYTN010000004">
    <property type="protein sequence ID" value="MBD8498504.1"/>
    <property type="molecule type" value="Genomic_DNA"/>
</dbReference>
<dbReference type="InterPro" id="IPR002213">
    <property type="entry name" value="UDP_glucos_trans"/>
</dbReference>
<reference evidence="4 5" key="1">
    <citation type="submission" date="2020-09" db="EMBL/GenBank/DDBJ databases">
        <title>Paenibacillus sp. CAU 1523 isolated from sand of Haeundae Beach.</title>
        <authorList>
            <person name="Kim W."/>
        </authorList>
    </citation>
    <scope>NUCLEOTIDE SEQUENCE [LARGE SCALE GENOMIC DNA]</scope>
    <source>
        <strain evidence="4 5">CAU 1523</strain>
    </source>
</reference>
<dbReference type="PANTHER" id="PTHR48050">
    <property type="entry name" value="STEROL 3-BETA-GLUCOSYLTRANSFERASE"/>
    <property type="match status" value="1"/>
</dbReference>
<gene>
    <name evidence="4" type="ORF">IFO66_09270</name>
</gene>